<keyword evidence="1" id="KW-1133">Transmembrane helix</keyword>
<keyword evidence="3" id="KW-1185">Reference proteome</keyword>
<reference evidence="2 3" key="1">
    <citation type="journal article" date="2010" name="Stand. Genomic Sci.">
        <title>Complete genome sequence of Geodermatophilus obscurus type strain (G-20).</title>
        <authorList>
            <person name="Ivanova N."/>
            <person name="Sikorski J."/>
            <person name="Jando M."/>
            <person name="Munk C."/>
            <person name="Lapidus A."/>
            <person name="Glavina Del Rio T."/>
            <person name="Copeland A."/>
            <person name="Tice H."/>
            <person name="Cheng J.-F."/>
            <person name="Lucas S."/>
            <person name="Chen F."/>
            <person name="Nolan M."/>
            <person name="Bruce D."/>
            <person name="Goodwin L."/>
            <person name="Pitluck S."/>
            <person name="Mavromatis K."/>
            <person name="Mikhailova N."/>
            <person name="Pati A."/>
            <person name="Chen A."/>
            <person name="Palaniappan K."/>
            <person name="Land M."/>
            <person name="Hauser L."/>
            <person name="Chang Y.-J."/>
            <person name="Jeffries C.D."/>
            <person name="Meincke L."/>
            <person name="Brettin T."/>
            <person name="Detter J.C."/>
            <person name="Detter J.C."/>
            <person name="Rohde M."/>
            <person name="Goeker M."/>
            <person name="Bristow J."/>
            <person name="Eisen J.A."/>
            <person name="Markowitz V."/>
            <person name="Hugenholtz P."/>
            <person name="Kyrpides N.C."/>
            <person name="Klenk H.-P."/>
        </authorList>
    </citation>
    <scope>NUCLEOTIDE SEQUENCE [LARGE SCALE GENOMIC DNA]</scope>
    <source>
        <strain evidence="3">ATCC 25078 / DSM 43160 / JCM 3152 / KCC A-0152 / KCTC 9177 / NBRC 13315 / NRRL B-3577 / G-20</strain>
    </source>
</reference>
<dbReference type="Proteomes" id="UP000001382">
    <property type="component" value="Chromosome"/>
</dbReference>
<keyword evidence="1" id="KW-0472">Membrane</keyword>
<dbReference type="HOGENOM" id="CLU_1243845_0_0_11"/>
<accession>D2SBV6</accession>
<dbReference type="KEGG" id="gob:Gobs_1391"/>
<feature type="transmembrane region" description="Helical" evidence="1">
    <location>
        <begin position="47"/>
        <end position="74"/>
    </location>
</feature>
<sequence length="222" mass="23861">MVAAWIRAGLMGLPLYGLLTLWAAREPQPNPAEEYEAWSRFVTAPEYVLTHVLGSGLGLIFVIFGTFALSAYLLRTRAARLALWAMTVAVFGQCIFLFFTGVSAFGPPLEGQAYLAGMNLDELPTSTADDAQALVMLAAILLGFVGNVLLGIAMWRSDTLTVWPGALWILAALLMYPFGIILGALTTGATPPTVLVGAGLVTISGAWVVWRARRDQSRRTDA</sequence>
<organism evidence="2 3">
    <name type="scientific">Geodermatophilus obscurus (strain ATCC 25078 / DSM 43160 / JCM 3152 / CCUG 61914 / KCC A-0152 / KCTC 9177 / NBRC 13315 / NRRL B-3577 / G-20)</name>
    <dbReference type="NCBI Taxonomy" id="526225"/>
    <lineage>
        <taxon>Bacteria</taxon>
        <taxon>Bacillati</taxon>
        <taxon>Actinomycetota</taxon>
        <taxon>Actinomycetes</taxon>
        <taxon>Geodermatophilales</taxon>
        <taxon>Geodermatophilaceae</taxon>
        <taxon>Geodermatophilus</taxon>
    </lineage>
</organism>
<gene>
    <name evidence="2" type="ordered locus">Gobs_1391</name>
</gene>
<name>D2SBV6_GEOOG</name>
<dbReference type="eggNOG" id="ENOG5033K55">
    <property type="taxonomic scope" value="Bacteria"/>
</dbReference>
<feature type="transmembrane region" description="Helical" evidence="1">
    <location>
        <begin position="167"/>
        <end position="186"/>
    </location>
</feature>
<dbReference type="OrthoDB" id="4937429at2"/>
<evidence type="ECO:0000313" key="3">
    <source>
        <dbReference type="Proteomes" id="UP000001382"/>
    </source>
</evidence>
<proteinExistence type="predicted"/>
<evidence type="ECO:0008006" key="4">
    <source>
        <dbReference type="Google" id="ProtNLM"/>
    </source>
</evidence>
<protein>
    <recommendedName>
        <fullName evidence="4">DUF4386 family protein</fullName>
    </recommendedName>
</protein>
<dbReference type="AlphaFoldDB" id="D2SBV6"/>
<reference evidence="3" key="2">
    <citation type="submission" date="2010-01" db="EMBL/GenBank/DDBJ databases">
        <title>The complete genome of Geodermatophilus obscurus DSM 43160.</title>
        <authorList>
            <consortium name="US DOE Joint Genome Institute (JGI-PGF)"/>
            <person name="Lucas S."/>
            <person name="Copeland A."/>
            <person name="Lapidus A."/>
            <person name="Glavina del Rio T."/>
            <person name="Dalin E."/>
            <person name="Tice H."/>
            <person name="Bruce D."/>
            <person name="Goodwin L."/>
            <person name="Pitluck S."/>
            <person name="Kyrpides N."/>
            <person name="Mavromatis K."/>
            <person name="Ivanova N."/>
            <person name="Munk A.C."/>
            <person name="Brettin T."/>
            <person name="Detter J.C."/>
            <person name="Han C."/>
            <person name="Larimer F."/>
            <person name="Land M."/>
            <person name="Hauser L."/>
            <person name="Markowitz V."/>
            <person name="Cheng J.-F."/>
            <person name="Hugenholtz P."/>
            <person name="Woyke T."/>
            <person name="Wu D."/>
            <person name="Jando M."/>
            <person name="Schneider S."/>
            <person name="Klenk H.-P."/>
            <person name="Eisen J.A."/>
        </authorList>
    </citation>
    <scope>NUCLEOTIDE SEQUENCE [LARGE SCALE GENOMIC DNA]</scope>
    <source>
        <strain evidence="3">ATCC 25078 / DSM 43160 / JCM 3152 / KCC A-0152 / KCTC 9177 / NBRC 13315 / NRRL B-3577 / G-20</strain>
    </source>
</reference>
<feature type="transmembrane region" description="Helical" evidence="1">
    <location>
        <begin position="81"/>
        <end position="105"/>
    </location>
</feature>
<dbReference type="RefSeq" id="WP_012947565.1">
    <property type="nucleotide sequence ID" value="NZ_BAABTB010000025.1"/>
</dbReference>
<feature type="transmembrane region" description="Helical" evidence="1">
    <location>
        <begin position="133"/>
        <end position="155"/>
    </location>
</feature>
<evidence type="ECO:0000256" key="1">
    <source>
        <dbReference type="SAM" id="Phobius"/>
    </source>
</evidence>
<evidence type="ECO:0000313" key="2">
    <source>
        <dbReference type="EMBL" id="ADB74124.1"/>
    </source>
</evidence>
<feature type="transmembrane region" description="Helical" evidence="1">
    <location>
        <begin position="192"/>
        <end position="210"/>
    </location>
</feature>
<keyword evidence="1" id="KW-0812">Transmembrane</keyword>
<dbReference type="EMBL" id="CP001867">
    <property type="protein sequence ID" value="ADB74124.1"/>
    <property type="molecule type" value="Genomic_DNA"/>
</dbReference>